<reference evidence="3" key="1">
    <citation type="submission" date="2016-11" db="UniProtKB">
        <authorList>
            <consortium name="WormBaseParasite"/>
        </authorList>
    </citation>
    <scope>IDENTIFICATION</scope>
</reference>
<proteinExistence type="predicted"/>
<sequence length="414" mass="44975">ASAARHDPRVTRPCAFEPTSPFARLPIDFHPTPQRRAAAAGSRRCAIFFAVTGRPASLPPIRLPLRLDRAAVLALNRWMLDAPLKDRYTYKKEVLRRLEQRDAKKLEEMAEAGARKRNRQWKLPGRRLNDSSPTGSQLLCWSPSAVPAAQTLAGIPARTLFDYGSGVGTSAWAANTVWPGLLREHFMVDPCSSMNSLAGLLMQPAWIAATILVTCAHSLLTLQDAGLRADTLDTLWAKVEPGGALGRICRRGRARANTCWIIMAWPMRTPPAVTCGRRSHCGPVSARLALSERPSGGLRGDLALPAWPRIIETGSSRVRTDSVRRHGKDSHGQALSAFACQTALPVATGFSRGNTDPDFCWSLTPPKSGDRLPALVDSETGESCPEPLPEPDWADDEGESIEDRVEESTGAVSG</sequence>
<feature type="region of interest" description="Disordered" evidence="1">
    <location>
        <begin position="370"/>
        <end position="414"/>
    </location>
</feature>
<dbReference type="WBParaSite" id="maker-unitig_22852-snap-gene-0.1-mRNA-1">
    <property type="protein sequence ID" value="maker-unitig_22852-snap-gene-0.1-mRNA-1"/>
    <property type="gene ID" value="maker-unitig_22852-snap-gene-0.1"/>
</dbReference>
<protein>
    <submittedName>
        <fullName evidence="3">Uncharacterized protein</fullName>
    </submittedName>
</protein>
<evidence type="ECO:0000313" key="2">
    <source>
        <dbReference type="Proteomes" id="UP000095280"/>
    </source>
</evidence>
<organism evidence="2 3">
    <name type="scientific">Macrostomum lignano</name>
    <dbReference type="NCBI Taxonomy" id="282301"/>
    <lineage>
        <taxon>Eukaryota</taxon>
        <taxon>Metazoa</taxon>
        <taxon>Spiralia</taxon>
        <taxon>Lophotrochozoa</taxon>
        <taxon>Platyhelminthes</taxon>
        <taxon>Rhabditophora</taxon>
        <taxon>Macrostomorpha</taxon>
        <taxon>Macrostomida</taxon>
        <taxon>Macrostomidae</taxon>
        <taxon>Macrostomum</taxon>
    </lineage>
</organism>
<keyword evidence="2" id="KW-1185">Reference proteome</keyword>
<evidence type="ECO:0000313" key="3">
    <source>
        <dbReference type="WBParaSite" id="maker-unitig_22852-snap-gene-0.1-mRNA-1"/>
    </source>
</evidence>
<name>A0A1I8F841_9PLAT</name>
<dbReference type="AlphaFoldDB" id="A0A1I8F841"/>
<dbReference type="Proteomes" id="UP000095280">
    <property type="component" value="Unplaced"/>
</dbReference>
<evidence type="ECO:0000256" key="1">
    <source>
        <dbReference type="SAM" id="MobiDB-lite"/>
    </source>
</evidence>
<accession>A0A1I8F841</accession>
<feature type="region of interest" description="Disordered" evidence="1">
    <location>
        <begin position="110"/>
        <end position="130"/>
    </location>
</feature>